<proteinExistence type="inferred from homology"/>
<comment type="caution">
    <text evidence="5">The sequence shown here is derived from an EMBL/GenBank/DDBJ whole genome shotgun (WGS) entry which is preliminary data.</text>
</comment>
<dbReference type="Gene3D" id="3.90.550.10">
    <property type="entry name" value="Spore Coat Polysaccharide Biosynthesis Protein SpsA, Chain A"/>
    <property type="match status" value="1"/>
</dbReference>
<dbReference type="GO" id="GO:0016757">
    <property type="term" value="F:glycosyltransferase activity"/>
    <property type="evidence" value="ECO:0007669"/>
    <property type="project" value="UniProtKB-KW"/>
</dbReference>
<dbReference type="PANTHER" id="PTHR43685">
    <property type="entry name" value="GLYCOSYLTRANSFERASE"/>
    <property type="match status" value="1"/>
</dbReference>
<evidence type="ECO:0000256" key="3">
    <source>
        <dbReference type="ARBA" id="ARBA00022679"/>
    </source>
</evidence>
<organism evidence="5 6">
    <name type="scientific">Microbacterium ginsengiterrae</name>
    <dbReference type="NCBI Taxonomy" id="546115"/>
    <lineage>
        <taxon>Bacteria</taxon>
        <taxon>Bacillati</taxon>
        <taxon>Actinomycetota</taxon>
        <taxon>Actinomycetes</taxon>
        <taxon>Micrococcales</taxon>
        <taxon>Microbacteriaceae</taxon>
        <taxon>Microbacterium</taxon>
    </lineage>
</organism>
<gene>
    <name evidence="5" type="ORF">HD600_001871</name>
</gene>
<dbReference type="EMBL" id="JACHMU010000001">
    <property type="protein sequence ID" value="MBB5743374.1"/>
    <property type="molecule type" value="Genomic_DNA"/>
</dbReference>
<name>A0A7W9CD47_9MICO</name>
<dbReference type="AlphaFoldDB" id="A0A7W9CD47"/>
<dbReference type="RefSeq" id="WP_184283216.1">
    <property type="nucleotide sequence ID" value="NZ_BAAAPG010000001.1"/>
</dbReference>
<dbReference type="InterPro" id="IPR029044">
    <property type="entry name" value="Nucleotide-diphossugar_trans"/>
</dbReference>
<dbReference type="InterPro" id="IPR050834">
    <property type="entry name" value="Glycosyltransf_2"/>
</dbReference>
<evidence type="ECO:0000256" key="1">
    <source>
        <dbReference type="ARBA" id="ARBA00006739"/>
    </source>
</evidence>
<keyword evidence="3" id="KW-0808">Transferase</keyword>
<dbReference type="InterPro" id="IPR001173">
    <property type="entry name" value="Glyco_trans_2-like"/>
</dbReference>
<comment type="similarity">
    <text evidence="1">Belongs to the glycosyltransferase 2 family.</text>
</comment>
<evidence type="ECO:0000259" key="4">
    <source>
        <dbReference type="Pfam" id="PF00535"/>
    </source>
</evidence>
<protein>
    <recommendedName>
        <fullName evidence="4">Glycosyltransferase 2-like domain-containing protein</fullName>
    </recommendedName>
</protein>
<reference evidence="5 6" key="1">
    <citation type="submission" date="2020-08" db="EMBL/GenBank/DDBJ databases">
        <title>Sequencing the genomes of 1000 actinobacteria strains.</title>
        <authorList>
            <person name="Klenk H.-P."/>
        </authorList>
    </citation>
    <scope>NUCLEOTIDE SEQUENCE [LARGE SCALE GENOMIC DNA]</scope>
    <source>
        <strain evidence="5 6">DSM 24823</strain>
    </source>
</reference>
<sequence length="341" mass="37852">MTAQPRVSVVIPCHDYGRFLDDAVSSALDQQGVDVDVTIVDDASTDDSVARAEAWAARDGRVSVVAHRRNRGHIRTFNEALARATAPYVVKLDADDLLTAGSLRRSADLLEAHPGVVLVSGEVEHFAGDAPSGLSDRVRSWRIQEGGQWIEGRMRRPRNPLSQPEIMMRRAALEQVGGHRGEVPASSDFHLWLRMAAVGDVARINGAVQGLYRVHGANMQATMHAGLLRDLQARRDAIELFLAEEGAALPDAARLREIARTALARDAVRAAFQELEAGRDPQTLVDEAQELDPDIVRTLNWKLLERQRRVGERADGWIAAGHLQRDLAARVRWRMWRRYGI</sequence>
<evidence type="ECO:0000313" key="6">
    <source>
        <dbReference type="Proteomes" id="UP000517712"/>
    </source>
</evidence>
<feature type="domain" description="Glycosyltransferase 2-like" evidence="4">
    <location>
        <begin position="8"/>
        <end position="143"/>
    </location>
</feature>
<evidence type="ECO:0000313" key="5">
    <source>
        <dbReference type="EMBL" id="MBB5743374.1"/>
    </source>
</evidence>
<dbReference type="SUPFAM" id="SSF53448">
    <property type="entry name" value="Nucleotide-diphospho-sugar transferases"/>
    <property type="match status" value="1"/>
</dbReference>
<keyword evidence="2" id="KW-0328">Glycosyltransferase</keyword>
<keyword evidence="6" id="KW-1185">Reference proteome</keyword>
<evidence type="ECO:0000256" key="2">
    <source>
        <dbReference type="ARBA" id="ARBA00022676"/>
    </source>
</evidence>
<dbReference type="PANTHER" id="PTHR43685:SF5">
    <property type="entry name" value="GLYCOSYLTRANSFERASE EPSE-RELATED"/>
    <property type="match status" value="1"/>
</dbReference>
<dbReference type="Proteomes" id="UP000517712">
    <property type="component" value="Unassembled WGS sequence"/>
</dbReference>
<accession>A0A7W9CD47</accession>
<dbReference type="Pfam" id="PF00535">
    <property type="entry name" value="Glycos_transf_2"/>
    <property type="match status" value="1"/>
</dbReference>